<reference evidence="2 3" key="1">
    <citation type="submission" date="2019-01" db="EMBL/GenBank/DDBJ databases">
        <title>Draft genome sequences of three monokaryotic isolates of the white-rot basidiomycete fungus Dichomitus squalens.</title>
        <authorList>
            <consortium name="DOE Joint Genome Institute"/>
            <person name="Lopez S.C."/>
            <person name="Andreopoulos B."/>
            <person name="Pangilinan J."/>
            <person name="Lipzen A."/>
            <person name="Riley R."/>
            <person name="Ahrendt S."/>
            <person name="Ng V."/>
            <person name="Barry K."/>
            <person name="Daum C."/>
            <person name="Grigoriev I.V."/>
            <person name="Hilden K.S."/>
            <person name="Makela M.R."/>
            <person name="de Vries R.P."/>
        </authorList>
    </citation>
    <scope>NUCLEOTIDE SEQUENCE [LARGE SCALE GENOMIC DNA]</scope>
    <source>
        <strain evidence="2 3">CBS 464.89</strain>
    </source>
</reference>
<evidence type="ECO:0000313" key="3">
    <source>
        <dbReference type="Proteomes" id="UP000292082"/>
    </source>
</evidence>
<dbReference type="AlphaFoldDB" id="A0A4Q9NVJ2"/>
<feature type="compositionally biased region" description="Basic residues" evidence="1">
    <location>
        <begin position="1"/>
        <end position="15"/>
    </location>
</feature>
<evidence type="ECO:0000256" key="1">
    <source>
        <dbReference type="SAM" id="MobiDB-lite"/>
    </source>
</evidence>
<dbReference type="EMBL" id="ML145098">
    <property type="protein sequence ID" value="TBU61481.1"/>
    <property type="molecule type" value="Genomic_DNA"/>
</dbReference>
<keyword evidence="3" id="KW-1185">Reference proteome</keyword>
<proteinExistence type="predicted"/>
<name>A0A4Q9NVJ2_9APHY</name>
<sequence length="85" mass="9779">MECRLRHPRPCRRKGPPTDEKFFGASRNFISAQEEAARRQRKRSREVTQVTERGVTGVDPPDVQEPGCFRFFASDSGSERLVTRL</sequence>
<feature type="region of interest" description="Disordered" evidence="1">
    <location>
        <begin position="1"/>
        <end position="62"/>
    </location>
</feature>
<gene>
    <name evidence="2" type="ORF">BD310DRAFT_197279</name>
</gene>
<dbReference type="Proteomes" id="UP000292082">
    <property type="component" value="Unassembled WGS sequence"/>
</dbReference>
<evidence type="ECO:0000313" key="2">
    <source>
        <dbReference type="EMBL" id="TBU61481.1"/>
    </source>
</evidence>
<organism evidence="2 3">
    <name type="scientific">Dichomitus squalens</name>
    <dbReference type="NCBI Taxonomy" id="114155"/>
    <lineage>
        <taxon>Eukaryota</taxon>
        <taxon>Fungi</taxon>
        <taxon>Dikarya</taxon>
        <taxon>Basidiomycota</taxon>
        <taxon>Agaricomycotina</taxon>
        <taxon>Agaricomycetes</taxon>
        <taxon>Polyporales</taxon>
        <taxon>Polyporaceae</taxon>
        <taxon>Dichomitus</taxon>
    </lineage>
</organism>
<protein>
    <submittedName>
        <fullName evidence="2">Uncharacterized protein</fullName>
    </submittedName>
</protein>
<accession>A0A4Q9NVJ2</accession>